<gene>
    <name evidence="2" type="ordered locus">Metfor_0639</name>
</gene>
<keyword evidence="2" id="KW-0808">Transferase</keyword>
<dbReference type="Gene3D" id="3.40.50.150">
    <property type="entry name" value="Vaccinia Virus protein VP39"/>
    <property type="match status" value="1"/>
</dbReference>
<dbReference type="PANTHER" id="PTHR42912">
    <property type="entry name" value="METHYLTRANSFERASE"/>
    <property type="match status" value="1"/>
</dbReference>
<reference evidence="2 3" key="2">
    <citation type="journal article" date="2014" name="Genome Announc.">
        <title>Complete Genome Sequence of Methanoregula formicica SMSPT, a Mesophilic Hydrogenotrophic Methanogen Isolated from a Methanogenic Upflow Anaerobic Sludge Blanket Reactor.</title>
        <authorList>
            <person name="Yamamoto K."/>
            <person name="Tamaki H."/>
            <person name="Cadillo-Quiroz H."/>
            <person name="Imachi H."/>
            <person name="Kyrpides N."/>
            <person name="Woyke T."/>
            <person name="Goodwin L."/>
            <person name="Zinder S.H."/>
            <person name="Kamagata Y."/>
            <person name="Liu W.T."/>
        </authorList>
    </citation>
    <scope>NUCLEOTIDE SEQUENCE [LARGE SCALE GENOMIC DNA]</scope>
    <source>
        <strain evidence="3">DSM 22288 / NBRC 105244 / SMSP</strain>
    </source>
</reference>
<sequence length="191" mass="21085">MKTGDSVFDRYAPEYDAWFDTHKATNTAQLSLLRRAIPAGGRGLEVGVGSGRFAGPLGIPHGLDPSPALLVMARQRGVETVLGLGEFLPYRDGTWDTVLMMTVICYFEDYARSFREVFRVLKPGGTLVVGFLEKDGEIATRELAKEPKGRFLRHAKFRSLPEVTGALGDAGFSHTVTCNRGFYVVITKKER</sequence>
<dbReference type="InterPro" id="IPR029063">
    <property type="entry name" value="SAM-dependent_MTases_sf"/>
</dbReference>
<dbReference type="HOGENOM" id="CLU_037990_10_1_2"/>
<dbReference type="CDD" id="cd02440">
    <property type="entry name" value="AdoMet_MTases"/>
    <property type="match status" value="1"/>
</dbReference>
<dbReference type="InParanoid" id="L0HF55"/>
<dbReference type="Pfam" id="PF08241">
    <property type="entry name" value="Methyltransf_11"/>
    <property type="match status" value="1"/>
</dbReference>
<dbReference type="PANTHER" id="PTHR42912:SF80">
    <property type="entry name" value="METHYLTRANSFERASE DOMAIN-CONTAINING PROTEIN"/>
    <property type="match status" value="1"/>
</dbReference>
<keyword evidence="2" id="KW-0489">Methyltransferase</keyword>
<dbReference type="GO" id="GO:0008757">
    <property type="term" value="F:S-adenosylmethionine-dependent methyltransferase activity"/>
    <property type="evidence" value="ECO:0007669"/>
    <property type="project" value="InterPro"/>
</dbReference>
<keyword evidence="3" id="KW-1185">Reference proteome</keyword>
<dbReference type="InterPro" id="IPR013216">
    <property type="entry name" value="Methyltransf_11"/>
</dbReference>
<reference evidence="3" key="1">
    <citation type="submission" date="2011-12" db="EMBL/GenBank/DDBJ databases">
        <title>Complete sequence of Methanoregula formicicum SMSP.</title>
        <authorList>
            <person name="Lucas S."/>
            <person name="Han J."/>
            <person name="Lapidus A."/>
            <person name="Cheng J.-F."/>
            <person name="Goodwin L."/>
            <person name="Pitluck S."/>
            <person name="Peters L."/>
            <person name="Ovchinnikova G."/>
            <person name="Teshima H."/>
            <person name="Detter J.C."/>
            <person name="Han C."/>
            <person name="Tapia R."/>
            <person name="Land M."/>
            <person name="Hauser L."/>
            <person name="Kyrpides N."/>
            <person name="Ivanova N."/>
            <person name="Pagani I."/>
            <person name="Imachi H."/>
            <person name="Tamaki H."/>
            <person name="Sekiguchi Y."/>
            <person name="Kamagata Y."/>
            <person name="Cadillo-Quiroz H."/>
            <person name="Zinder S."/>
            <person name="Liu W.-T."/>
            <person name="Woyke T."/>
        </authorList>
    </citation>
    <scope>NUCLEOTIDE SEQUENCE [LARGE SCALE GENOMIC DNA]</scope>
    <source>
        <strain evidence="3">DSM 22288 / NBRC 105244 / SMSP</strain>
    </source>
</reference>
<dbReference type="FunCoup" id="L0HF55">
    <property type="interactions" value="27"/>
</dbReference>
<evidence type="ECO:0000313" key="3">
    <source>
        <dbReference type="Proteomes" id="UP000010824"/>
    </source>
</evidence>
<dbReference type="AlphaFoldDB" id="L0HF55"/>
<evidence type="ECO:0000259" key="1">
    <source>
        <dbReference type="Pfam" id="PF08241"/>
    </source>
</evidence>
<feature type="domain" description="Methyltransferase type 11" evidence="1">
    <location>
        <begin position="44"/>
        <end position="129"/>
    </location>
</feature>
<dbReference type="Proteomes" id="UP000010824">
    <property type="component" value="Chromosome"/>
</dbReference>
<organism evidence="2 3">
    <name type="scientific">Methanoregula formicica (strain DSM 22288 / NBRC 105244 / SMSP)</name>
    <dbReference type="NCBI Taxonomy" id="593750"/>
    <lineage>
        <taxon>Archaea</taxon>
        <taxon>Methanobacteriati</taxon>
        <taxon>Methanobacteriota</taxon>
        <taxon>Stenosarchaea group</taxon>
        <taxon>Methanomicrobia</taxon>
        <taxon>Methanomicrobiales</taxon>
        <taxon>Methanoregulaceae</taxon>
        <taxon>Methanoregula</taxon>
    </lineage>
</organism>
<proteinExistence type="predicted"/>
<keyword evidence="2" id="KW-0830">Ubiquinone</keyword>
<protein>
    <submittedName>
        <fullName evidence="2">Methylase involved in ubiquinone/menaquinone biosynthesis</fullName>
    </submittedName>
</protein>
<dbReference type="eggNOG" id="arCOG01773">
    <property type="taxonomic scope" value="Archaea"/>
</dbReference>
<evidence type="ECO:0000313" key="2">
    <source>
        <dbReference type="EMBL" id="AGB01699.1"/>
    </source>
</evidence>
<dbReference type="GO" id="GO:0032259">
    <property type="term" value="P:methylation"/>
    <property type="evidence" value="ECO:0007669"/>
    <property type="project" value="UniProtKB-KW"/>
</dbReference>
<dbReference type="SUPFAM" id="SSF53335">
    <property type="entry name" value="S-adenosyl-L-methionine-dependent methyltransferases"/>
    <property type="match status" value="1"/>
</dbReference>
<accession>L0HF55</accession>
<name>L0HF55_METFS</name>
<dbReference type="KEGG" id="mfo:Metfor_0639"/>
<dbReference type="STRING" id="593750.Metfor_0639"/>
<dbReference type="InterPro" id="IPR050508">
    <property type="entry name" value="Methyltransf_Superfamily"/>
</dbReference>
<dbReference type="EMBL" id="CP003167">
    <property type="protein sequence ID" value="AGB01699.1"/>
    <property type="molecule type" value="Genomic_DNA"/>
</dbReference>